<evidence type="ECO:0000313" key="2">
    <source>
        <dbReference type="Proteomes" id="UP001148737"/>
    </source>
</evidence>
<dbReference type="Proteomes" id="UP001148737">
    <property type="component" value="Unassembled WGS sequence"/>
</dbReference>
<evidence type="ECO:0000313" key="1">
    <source>
        <dbReference type="EMBL" id="KAJ3479387.1"/>
    </source>
</evidence>
<name>A0ACC1QLL8_9HYPO</name>
<comment type="caution">
    <text evidence="1">The sequence shown here is derived from an EMBL/GenBank/DDBJ whole genome shotgun (WGS) entry which is preliminary data.</text>
</comment>
<protein>
    <submittedName>
        <fullName evidence="1">Uncharacterized protein</fullName>
    </submittedName>
</protein>
<proteinExistence type="predicted"/>
<dbReference type="EMBL" id="JANAKD010001445">
    <property type="protein sequence ID" value="KAJ3479387.1"/>
    <property type="molecule type" value="Genomic_DNA"/>
</dbReference>
<accession>A0ACC1QLL8</accession>
<gene>
    <name evidence="1" type="ORF">NLG97_g8331</name>
</gene>
<reference evidence="1" key="1">
    <citation type="submission" date="2022-07" db="EMBL/GenBank/DDBJ databases">
        <title>Genome Sequence of Lecanicillium saksenae.</title>
        <authorList>
            <person name="Buettner E."/>
        </authorList>
    </citation>
    <scope>NUCLEOTIDE SEQUENCE</scope>
    <source>
        <strain evidence="1">VT-O1</strain>
    </source>
</reference>
<sequence>MLTLGISAIIMITGPFLIPRSRLHAYVQILFCIVLFRLQPGLLPKWYYFPLTVLVAALAAASARAGLFAEARQLPSKIDPALGTLKFCVRYVTNLVKTGLQGAAAVLAFCVGGIVWFLTCRLPWTAASRLIGGRWAASEVARREIGDLSAKRALDLYEICAWLWWLLQRATLAALTRVVLHMRWCFAEARFAIRNFVQTNRPRRRLINVRHEVQNALDICIAIIAWNGRRIVWLCICAVHFFSFTLGLTIAFPCLCAYGIVVSFIHLILSHGVTNLASPAVSYPGL</sequence>
<keyword evidence="2" id="KW-1185">Reference proteome</keyword>
<organism evidence="1 2">
    <name type="scientific">Lecanicillium saksenae</name>
    <dbReference type="NCBI Taxonomy" id="468837"/>
    <lineage>
        <taxon>Eukaryota</taxon>
        <taxon>Fungi</taxon>
        <taxon>Dikarya</taxon>
        <taxon>Ascomycota</taxon>
        <taxon>Pezizomycotina</taxon>
        <taxon>Sordariomycetes</taxon>
        <taxon>Hypocreomycetidae</taxon>
        <taxon>Hypocreales</taxon>
        <taxon>Cordycipitaceae</taxon>
        <taxon>Lecanicillium</taxon>
    </lineage>
</organism>